<keyword evidence="1" id="KW-0547">Nucleotide-binding</keyword>
<proteinExistence type="predicted"/>
<organism evidence="3">
    <name type="scientific">Cuerna arida</name>
    <dbReference type="NCBI Taxonomy" id="1464854"/>
    <lineage>
        <taxon>Eukaryota</taxon>
        <taxon>Metazoa</taxon>
        <taxon>Ecdysozoa</taxon>
        <taxon>Arthropoda</taxon>
        <taxon>Hexapoda</taxon>
        <taxon>Insecta</taxon>
        <taxon>Pterygota</taxon>
        <taxon>Neoptera</taxon>
        <taxon>Paraneoptera</taxon>
        <taxon>Hemiptera</taxon>
        <taxon>Auchenorrhyncha</taxon>
        <taxon>Membracoidea</taxon>
        <taxon>Cicadellidae</taxon>
        <taxon>Cicadellinae</taxon>
        <taxon>Proconiini</taxon>
        <taxon>Cuerna</taxon>
    </lineage>
</organism>
<dbReference type="Pfam" id="PF08477">
    <property type="entry name" value="Roc"/>
    <property type="match status" value="1"/>
</dbReference>
<accession>A0A1B6F5E3</accession>
<protein>
    <recommendedName>
        <fullName evidence="5">Intraflagellar transport protein 22 homolog</fullName>
    </recommendedName>
</protein>
<dbReference type="EMBL" id="GECZ01009590">
    <property type="protein sequence ID" value="JAS60179.1"/>
    <property type="molecule type" value="Transcribed_RNA"/>
</dbReference>
<dbReference type="Gene3D" id="3.40.50.300">
    <property type="entry name" value="P-loop containing nucleotide triphosphate hydrolases"/>
    <property type="match status" value="1"/>
</dbReference>
<evidence type="ECO:0008006" key="5">
    <source>
        <dbReference type="Google" id="ProtNLM"/>
    </source>
</evidence>
<dbReference type="AlphaFoldDB" id="A0A1B6F5E3"/>
<dbReference type="PANTHER" id="PTHR24073">
    <property type="entry name" value="DRAB5-RELATED"/>
    <property type="match status" value="1"/>
</dbReference>
<name>A0A1B6F5E3_9HEMI</name>
<evidence type="ECO:0000313" key="4">
    <source>
        <dbReference type="EMBL" id="JAS60179.1"/>
    </source>
</evidence>
<evidence type="ECO:0000256" key="2">
    <source>
        <dbReference type="ARBA" id="ARBA00023134"/>
    </source>
</evidence>
<dbReference type="SUPFAM" id="SSF52540">
    <property type="entry name" value="P-loop containing nucleoside triphosphate hydrolases"/>
    <property type="match status" value="1"/>
</dbReference>
<evidence type="ECO:0000313" key="3">
    <source>
        <dbReference type="EMBL" id="JAS45410.1"/>
    </source>
</evidence>
<gene>
    <name evidence="4" type="ORF">g.20436</name>
    <name evidence="3" type="ORF">g.20437</name>
</gene>
<sequence>MFHLKIVLIGPCKSGKTTIANFLSDSTENVGGEYRPTQGVRIVEFETQNSNVNNGGFKTDIELWDCSGDLKFENFWPAIYKDANGIVFVCDLSVPDVSSKLDYYFESFANQNSLLSSKNCLLIENIKNNEIRVSSLSNLFSKMQHISINGEENMQKLGEKFNKYISTLLSGVRDRSEQDELNILTIS</sequence>
<keyword evidence="2" id="KW-0342">GTP-binding</keyword>
<dbReference type="EMBL" id="GECZ01024359">
    <property type="protein sequence ID" value="JAS45410.1"/>
    <property type="molecule type" value="Transcribed_RNA"/>
</dbReference>
<dbReference type="GO" id="GO:0005525">
    <property type="term" value="F:GTP binding"/>
    <property type="evidence" value="ECO:0007669"/>
    <property type="project" value="UniProtKB-KW"/>
</dbReference>
<dbReference type="InterPro" id="IPR027417">
    <property type="entry name" value="P-loop_NTPase"/>
</dbReference>
<reference evidence="3" key="1">
    <citation type="submission" date="2015-11" db="EMBL/GenBank/DDBJ databases">
        <title>De novo transcriptome assembly of four potential Pierce s Disease insect vectors from Arizona vineyards.</title>
        <authorList>
            <person name="Tassone E.E."/>
        </authorList>
    </citation>
    <scope>NUCLEOTIDE SEQUENCE</scope>
</reference>
<evidence type="ECO:0000256" key="1">
    <source>
        <dbReference type="ARBA" id="ARBA00022741"/>
    </source>
</evidence>